<dbReference type="Proteomes" id="UP001183390">
    <property type="component" value="Unassembled WGS sequence"/>
</dbReference>
<keyword evidence="3" id="KW-1185">Reference proteome</keyword>
<evidence type="ECO:0000313" key="2">
    <source>
        <dbReference type="EMBL" id="MDT0329188.1"/>
    </source>
</evidence>
<reference evidence="3" key="1">
    <citation type="submission" date="2023-07" db="EMBL/GenBank/DDBJ databases">
        <title>30 novel species of actinomycetes from the DSMZ collection.</title>
        <authorList>
            <person name="Nouioui I."/>
        </authorList>
    </citation>
    <scope>NUCLEOTIDE SEQUENCE [LARGE SCALE GENOMIC DNA]</scope>
    <source>
        <strain evidence="3">DSM 44743</strain>
    </source>
</reference>
<evidence type="ECO:0000259" key="1">
    <source>
        <dbReference type="Pfam" id="PF01048"/>
    </source>
</evidence>
<dbReference type="SUPFAM" id="SSF53167">
    <property type="entry name" value="Purine and uridine phosphorylases"/>
    <property type="match status" value="1"/>
</dbReference>
<dbReference type="PANTHER" id="PTHR46832:SF1">
    <property type="entry name" value="5'-METHYLTHIOADENOSINE_S-ADENOSYLHOMOCYSTEINE NUCLEOSIDASE"/>
    <property type="match status" value="1"/>
</dbReference>
<evidence type="ECO:0000313" key="3">
    <source>
        <dbReference type="Proteomes" id="UP001183390"/>
    </source>
</evidence>
<dbReference type="EMBL" id="JAVREP010000007">
    <property type="protein sequence ID" value="MDT0329188.1"/>
    <property type="molecule type" value="Genomic_DNA"/>
</dbReference>
<comment type="caution">
    <text evidence="2">The sequence shown here is derived from an EMBL/GenBank/DDBJ whole genome shotgun (WGS) entry which is preliminary data.</text>
</comment>
<gene>
    <name evidence="2" type="ORF">RM479_12265</name>
</gene>
<feature type="domain" description="Nucleoside phosphorylase" evidence="1">
    <location>
        <begin position="58"/>
        <end position="311"/>
    </location>
</feature>
<accession>A0ABU2M9E4</accession>
<sequence>MTLHESTQGNSGIVNMGGTNSFTNTAVGNKAHMTVPPNGAEALGTRTAPGGGELRRNVGIVTILPAEMRAVLDELGLDRPHKKEGLFFSTGDIPTDSGTASVVATQTHGPGQRSVMAALDHMRHHFAPRLWVLVGIGGGIHHGHTRSEGPTRVGNVIVSTRIVYYDARKITAGDRVQRRGEERQAPARIVHAVNAYFTDRGEPAMIRGRAEGHRKRSFEVHHGLIGSGEAVIADSDSEVRHWLKDYNDKILAVDMESGGLSQFWQENSVREADNPGWLVVRGISDGADAEKNDDAHGLAAHNAAHVVRELLPYLL</sequence>
<dbReference type="InterPro" id="IPR035994">
    <property type="entry name" value="Nucleoside_phosphorylase_sf"/>
</dbReference>
<dbReference type="RefSeq" id="WP_311511852.1">
    <property type="nucleotide sequence ID" value="NZ_JAVREP010000007.1"/>
</dbReference>
<name>A0ABU2M9E4_9ACTN</name>
<dbReference type="Gene3D" id="3.40.50.1580">
    <property type="entry name" value="Nucleoside phosphorylase domain"/>
    <property type="match status" value="1"/>
</dbReference>
<dbReference type="Pfam" id="PF01048">
    <property type="entry name" value="PNP_UDP_1"/>
    <property type="match status" value="1"/>
</dbReference>
<dbReference type="PANTHER" id="PTHR46832">
    <property type="entry name" value="5'-METHYLTHIOADENOSINE/S-ADENOSYLHOMOCYSTEINE NUCLEOSIDASE"/>
    <property type="match status" value="1"/>
</dbReference>
<protein>
    <recommendedName>
        <fullName evidence="1">Nucleoside phosphorylase domain-containing protein</fullName>
    </recommendedName>
</protein>
<proteinExistence type="predicted"/>
<organism evidence="2 3">
    <name type="scientific">Nocardiopsis lambiniae</name>
    <dbReference type="NCBI Taxonomy" id="3075539"/>
    <lineage>
        <taxon>Bacteria</taxon>
        <taxon>Bacillati</taxon>
        <taxon>Actinomycetota</taxon>
        <taxon>Actinomycetes</taxon>
        <taxon>Streptosporangiales</taxon>
        <taxon>Nocardiopsidaceae</taxon>
        <taxon>Nocardiopsis</taxon>
    </lineage>
</organism>
<dbReference type="InterPro" id="IPR000845">
    <property type="entry name" value="Nucleoside_phosphorylase_d"/>
</dbReference>